<feature type="transmembrane region" description="Helical" evidence="1">
    <location>
        <begin position="6"/>
        <end position="23"/>
    </location>
</feature>
<dbReference type="EMBL" id="JAGINW010000001">
    <property type="protein sequence ID" value="MBP2326150.1"/>
    <property type="molecule type" value="Genomic_DNA"/>
</dbReference>
<feature type="transmembrane region" description="Helical" evidence="1">
    <location>
        <begin position="79"/>
        <end position="96"/>
    </location>
</feature>
<proteinExistence type="predicted"/>
<keyword evidence="1" id="KW-0812">Transmembrane</keyword>
<evidence type="ECO:0000256" key="1">
    <source>
        <dbReference type="SAM" id="Phobius"/>
    </source>
</evidence>
<feature type="transmembrane region" description="Helical" evidence="1">
    <location>
        <begin position="56"/>
        <end position="73"/>
    </location>
</feature>
<accession>A0ABS4TQD5</accession>
<feature type="transmembrane region" description="Helical" evidence="1">
    <location>
        <begin position="245"/>
        <end position="268"/>
    </location>
</feature>
<dbReference type="Proteomes" id="UP001519332">
    <property type="component" value="Unassembled WGS sequence"/>
</dbReference>
<keyword evidence="1" id="KW-1133">Transmembrane helix</keyword>
<dbReference type="RefSeq" id="WP_209643248.1">
    <property type="nucleotide sequence ID" value="NZ_JAGINW010000001.1"/>
</dbReference>
<keyword evidence="1" id="KW-0472">Membrane</keyword>
<gene>
    <name evidence="2" type="ORF">JOF56_006535</name>
</gene>
<name>A0ABS4TQD5_9PSEU</name>
<protein>
    <submittedName>
        <fullName evidence="2">Uncharacterized protein</fullName>
    </submittedName>
</protein>
<feature type="transmembrane region" description="Helical" evidence="1">
    <location>
        <begin position="117"/>
        <end position="143"/>
    </location>
</feature>
<comment type="caution">
    <text evidence="2">The sequence shown here is derived from an EMBL/GenBank/DDBJ whole genome shotgun (WGS) entry which is preliminary data.</text>
</comment>
<evidence type="ECO:0000313" key="2">
    <source>
        <dbReference type="EMBL" id="MBP2326150.1"/>
    </source>
</evidence>
<sequence length="282" mass="30187">MDWVTAGSYAFVGAVMLVLLWPTTSTGRRFLKHWGVRDASEEQVALAVRYLRNRRVLYPPLFLLAPLVLPTGWRPHVFVAAIAALLVAEAIGSFRPTRGLRVAGLTPRKWSDLVQRWAVVALVLLGLLAIGLAVAGLVAQPWADRVSTSAALSDQARAEFGHPVGWTVIVMVVLGLVEVLGIIGFAVSRTSVQDPQVDAVLRTRSARVGAGIGIAWMASAAALAHDRLTFLNETHAPEPPPSWLASAPFGSGFGVLLGVIGLAGWYWVANPGSKMRYAQSAT</sequence>
<keyword evidence="3" id="KW-1185">Reference proteome</keyword>
<feature type="transmembrane region" description="Helical" evidence="1">
    <location>
        <begin position="163"/>
        <end position="187"/>
    </location>
</feature>
<organism evidence="2 3">
    <name type="scientific">Kibdelosporangium banguiense</name>
    <dbReference type="NCBI Taxonomy" id="1365924"/>
    <lineage>
        <taxon>Bacteria</taxon>
        <taxon>Bacillati</taxon>
        <taxon>Actinomycetota</taxon>
        <taxon>Actinomycetes</taxon>
        <taxon>Pseudonocardiales</taxon>
        <taxon>Pseudonocardiaceae</taxon>
        <taxon>Kibdelosporangium</taxon>
    </lineage>
</organism>
<feature type="transmembrane region" description="Helical" evidence="1">
    <location>
        <begin position="208"/>
        <end position="225"/>
    </location>
</feature>
<evidence type="ECO:0000313" key="3">
    <source>
        <dbReference type="Proteomes" id="UP001519332"/>
    </source>
</evidence>
<reference evidence="2 3" key="1">
    <citation type="submission" date="2021-03" db="EMBL/GenBank/DDBJ databases">
        <title>Sequencing the genomes of 1000 actinobacteria strains.</title>
        <authorList>
            <person name="Klenk H.-P."/>
        </authorList>
    </citation>
    <scope>NUCLEOTIDE SEQUENCE [LARGE SCALE GENOMIC DNA]</scope>
    <source>
        <strain evidence="2 3">DSM 46670</strain>
    </source>
</reference>